<keyword evidence="2" id="KW-0732">Signal</keyword>
<evidence type="ECO:0000313" key="5">
    <source>
        <dbReference type="Proteomes" id="UP000701702"/>
    </source>
</evidence>
<organism evidence="4 5">
    <name type="scientific">Cupriavidus pinatubonensis</name>
    <dbReference type="NCBI Taxonomy" id="248026"/>
    <lineage>
        <taxon>Bacteria</taxon>
        <taxon>Pseudomonadati</taxon>
        <taxon>Pseudomonadota</taxon>
        <taxon>Betaproteobacteria</taxon>
        <taxon>Burkholderiales</taxon>
        <taxon>Burkholderiaceae</taxon>
        <taxon>Cupriavidus</taxon>
    </lineage>
</organism>
<sequence length="653" mass="68620">MSFMLPNALLSGLLLAASTTLAVAATAPCGSPSTLIADVQGASTTSPLAGRTVEIEAVVTADFSGPDGFMGFFVQQEDARRQHRPGVSEGLFVYAPRHTARAGDLMRLPGTVEERYGKTQLALSGMPVLCATGRTVTPASMTMPFADEATLAAREGMLVSLPQTLTVNDTHELGRYGSLLLGHGRLRIPTAVAAPGRDAAQLAAANALNRLVLDDGSSQQNPQVVPYPAPALSTANPVRAGDTVSGVRGVLEKRYGTWRLQPVPGDAPPRFTATNPRHAAPARAGGTDVRVAAFNVLNYFKGNGQGGGFNAPDNRGARNAAEFDRQEAKLLAALHALDADVIGLMEVENNGYGPHSAVQRLAALMGPGWRAVDPGTPRLGTDAIAVALLYNQRAVKPVGMPATTVLDMRNRQPLAQTFQLIGNLSQTFTVVVNHLKSKGCADADGTDRDQGDGQGCWNATRSRAARALADWLGTSPTGVANAGKLVIGDLNSYASEDPLTLLAREGYEDIVARFAGRDAYTYVFDGQAGYLDYALADAALVPRIRAVSIWHVNADEPVAFAYAQAYRDAAQQQRYYAPDAWRASDHDPVLVDLSWREAAPDAGRLHASPGNGIGAAEPDGGGGSVGLAALLGIMLAACATLAAPARQTRQSFR</sequence>
<dbReference type="InterPro" id="IPR047971">
    <property type="entry name" value="ExeM-like"/>
</dbReference>
<dbReference type="CDD" id="cd10283">
    <property type="entry name" value="MnuA_DNase1-like"/>
    <property type="match status" value="1"/>
</dbReference>
<dbReference type="RefSeq" id="WP_224003878.1">
    <property type="nucleotide sequence ID" value="NZ_CAJZAF010000018.1"/>
</dbReference>
<feature type="domain" description="Endonuclease/exonuclease/phosphatase" evidence="3">
    <location>
        <begin position="307"/>
        <end position="586"/>
    </location>
</feature>
<feature type="chain" id="PRO_5046612295" description="Endonuclease/exonuclease/phosphatase domain-containing protein" evidence="2">
    <location>
        <begin position="25"/>
        <end position="653"/>
    </location>
</feature>
<accession>A0ABM8X9Q0</accession>
<keyword evidence="1" id="KW-0812">Transmembrane</keyword>
<dbReference type="PANTHER" id="PTHR42834">
    <property type="entry name" value="ENDONUCLEASE/EXONUCLEASE/PHOSPHATASE FAMILY PROTEIN (AFU_ORTHOLOGUE AFUA_3G09210)"/>
    <property type="match status" value="1"/>
</dbReference>
<dbReference type="CDD" id="cd04486">
    <property type="entry name" value="YhcR_OBF_like"/>
    <property type="match status" value="1"/>
</dbReference>
<dbReference type="Proteomes" id="UP000701702">
    <property type="component" value="Unassembled WGS sequence"/>
</dbReference>
<keyword evidence="5" id="KW-1185">Reference proteome</keyword>
<reference evidence="4 5" key="1">
    <citation type="submission" date="2021-08" db="EMBL/GenBank/DDBJ databases">
        <authorList>
            <person name="Peeters C."/>
        </authorList>
    </citation>
    <scope>NUCLEOTIDE SEQUENCE [LARGE SCALE GENOMIC DNA]</scope>
    <source>
        <strain evidence="4 5">LMG 23994</strain>
    </source>
</reference>
<dbReference type="SUPFAM" id="SSF56219">
    <property type="entry name" value="DNase I-like"/>
    <property type="match status" value="1"/>
</dbReference>
<comment type="caution">
    <text evidence="4">The sequence shown here is derived from an EMBL/GenBank/DDBJ whole genome shotgun (WGS) entry which is preliminary data.</text>
</comment>
<dbReference type="Gene3D" id="3.60.10.10">
    <property type="entry name" value="Endonuclease/exonuclease/phosphatase"/>
    <property type="match status" value="1"/>
</dbReference>
<dbReference type="PANTHER" id="PTHR42834:SF1">
    <property type="entry name" value="ENDONUCLEASE_EXONUCLEASE_PHOSPHATASE FAMILY PROTEIN (AFU_ORTHOLOGUE AFUA_3G09210)"/>
    <property type="match status" value="1"/>
</dbReference>
<dbReference type="EMBL" id="CAJZAF010000018">
    <property type="protein sequence ID" value="CAG9176739.1"/>
    <property type="molecule type" value="Genomic_DNA"/>
</dbReference>
<feature type="transmembrane region" description="Helical" evidence="1">
    <location>
        <begin position="625"/>
        <end position="645"/>
    </location>
</feature>
<feature type="signal peptide" evidence="2">
    <location>
        <begin position="1"/>
        <end position="24"/>
    </location>
</feature>
<name>A0ABM8X9Q0_9BURK</name>
<dbReference type="InterPro" id="IPR005135">
    <property type="entry name" value="Endo/exonuclease/phosphatase"/>
</dbReference>
<dbReference type="InterPro" id="IPR036691">
    <property type="entry name" value="Endo/exonu/phosph_ase_sf"/>
</dbReference>
<evidence type="ECO:0000313" key="4">
    <source>
        <dbReference type="EMBL" id="CAG9176739.1"/>
    </source>
</evidence>
<evidence type="ECO:0000256" key="1">
    <source>
        <dbReference type="SAM" id="Phobius"/>
    </source>
</evidence>
<dbReference type="Pfam" id="PF03372">
    <property type="entry name" value="Exo_endo_phos"/>
    <property type="match status" value="1"/>
</dbReference>
<keyword evidence="1" id="KW-0472">Membrane</keyword>
<evidence type="ECO:0000256" key="2">
    <source>
        <dbReference type="SAM" id="SignalP"/>
    </source>
</evidence>
<keyword evidence="1" id="KW-1133">Transmembrane helix</keyword>
<evidence type="ECO:0000259" key="3">
    <source>
        <dbReference type="Pfam" id="PF03372"/>
    </source>
</evidence>
<proteinExistence type="predicted"/>
<gene>
    <name evidence="4" type="ORF">LMG23994_03502</name>
</gene>
<dbReference type="NCBIfam" id="NF033681">
    <property type="entry name" value="ExeM_NucH_DNase"/>
    <property type="match status" value="1"/>
</dbReference>
<protein>
    <recommendedName>
        <fullName evidence="3">Endonuclease/exonuclease/phosphatase domain-containing protein</fullName>
    </recommendedName>
</protein>